<dbReference type="Proteomes" id="UP001549920">
    <property type="component" value="Unassembled WGS sequence"/>
</dbReference>
<comment type="similarity">
    <text evidence="2">Belongs to the CD36 family.</text>
</comment>
<keyword evidence="5 8" id="KW-1133">Transmembrane helix</keyword>
<feature type="transmembrane region" description="Helical" evidence="8">
    <location>
        <begin position="451"/>
        <end position="475"/>
    </location>
</feature>
<protein>
    <submittedName>
        <fullName evidence="9">Uncharacterized protein</fullName>
    </submittedName>
</protein>
<keyword evidence="10" id="KW-1185">Reference proteome</keyword>
<accession>A0ABR3HXE3</accession>
<dbReference type="Pfam" id="PF01130">
    <property type="entry name" value="CD36"/>
    <property type="match status" value="1"/>
</dbReference>
<name>A0ABR3HXE3_LOXSC</name>
<reference evidence="9 10" key="1">
    <citation type="submission" date="2024-06" db="EMBL/GenBank/DDBJ databases">
        <title>A chromosome-level genome assembly of beet webworm, Loxostege sticticalis.</title>
        <authorList>
            <person name="Zhang Y."/>
        </authorList>
    </citation>
    <scope>NUCLEOTIDE SEQUENCE [LARGE SCALE GENOMIC DNA]</scope>
    <source>
        <strain evidence="9">AQ026</strain>
        <tissue evidence="9">Whole body</tissue>
    </source>
</reference>
<keyword evidence="7" id="KW-0325">Glycoprotein</keyword>
<evidence type="ECO:0000256" key="5">
    <source>
        <dbReference type="ARBA" id="ARBA00022989"/>
    </source>
</evidence>
<evidence type="ECO:0000256" key="1">
    <source>
        <dbReference type="ARBA" id="ARBA00004236"/>
    </source>
</evidence>
<dbReference type="PANTHER" id="PTHR11923:SF114">
    <property type="entry name" value="FI02050P-RELATED"/>
    <property type="match status" value="1"/>
</dbReference>
<comment type="subcellular location">
    <subcellularLocation>
        <location evidence="1">Cell membrane</location>
    </subcellularLocation>
</comment>
<evidence type="ECO:0000256" key="8">
    <source>
        <dbReference type="SAM" id="Phobius"/>
    </source>
</evidence>
<keyword evidence="6 8" id="KW-0472">Membrane</keyword>
<sequence>MVSPAVKSGLFMGFGASMVVIGAVMIVYWPPIFMNQLQSMMILSEDSMSFKIWRETPIPMYLECFLFNITNVDDILAGKNVSLTVAEMGPYVFRETHIKTNLSWNENSTITFFNERWWHFQPDMSNGSLSDLVTSINPIIATVSYTQRRRSAFLNAFVDLFLRRYHNNMFLTANVSSWLFDGIDDPIIDVAENFPGLPFNIPFDKFGWFYTRNGSIEFDGAFHMNTGAADFSQLGNIELWRFSNRTLYRDECGVVKGSTGELWAPELGQEEVFIFASDICSYMILGKDKTVTVEGIEGVQYAASNPPFDNGRHDPRTACYCDTDWDPEKPDRDCLPPGALNVSACRFGAPAFVSLPHFLNADPYYPSKIEGLNPTSEHNFRLSLEMFTGMPLAVAAQLQINLLVRHVGGIAIANRLPDEDTLVPMFWFRQELQTTPEYAAQARLALRLRYWVPYGLIALTVIGVALLVPGVIILFKRILKSPETTPILSESSEGSTEPANGQVQ</sequence>
<evidence type="ECO:0000313" key="10">
    <source>
        <dbReference type="Proteomes" id="UP001549920"/>
    </source>
</evidence>
<organism evidence="9 10">
    <name type="scientific">Loxostege sticticalis</name>
    <name type="common">Beet webworm moth</name>
    <dbReference type="NCBI Taxonomy" id="481309"/>
    <lineage>
        <taxon>Eukaryota</taxon>
        <taxon>Metazoa</taxon>
        <taxon>Ecdysozoa</taxon>
        <taxon>Arthropoda</taxon>
        <taxon>Hexapoda</taxon>
        <taxon>Insecta</taxon>
        <taxon>Pterygota</taxon>
        <taxon>Neoptera</taxon>
        <taxon>Endopterygota</taxon>
        <taxon>Lepidoptera</taxon>
        <taxon>Glossata</taxon>
        <taxon>Ditrysia</taxon>
        <taxon>Pyraloidea</taxon>
        <taxon>Crambidae</taxon>
        <taxon>Pyraustinae</taxon>
        <taxon>Loxostege</taxon>
    </lineage>
</organism>
<dbReference type="PANTHER" id="PTHR11923">
    <property type="entry name" value="SCAVENGER RECEPTOR CLASS B TYPE-1 SR-B1"/>
    <property type="match status" value="1"/>
</dbReference>
<evidence type="ECO:0000256" key="4">
    <source>
        <dbReference type="ARBA" id="ARBA00022692"/>
    </source>
</evidence>
<dbReference type="InterPro" id="IPR002159">
    <property type="entry name" value="CD36_fam"/>
</dbReference>
<gene>
    <name evidence="9" type="ORF">ABMA27_002326</name>
</gene>
<evidence type="ECO:0000256" key="7">
    <source>
        <dbReference type="ARBA" id="ARBA00023180"/>
    </source>
</evidence>
<keyword evidence="4 8" id="KW-0812">Transmembrane</keyword>
<feature type="transmembrane region" description="Helical" evidence="8">
    <location>
        <begin position="9"/>
        <end position="29"/>
    </location>
</feature>
<dbReference type="PRINTS" id="PR01609">
    <property type="entry name" value="CD36FAMILY"/>
</dbReference>
<dbReference type="EMBL" id="JBEUOH010000012">
    <property type="protein sequence ID" value="KAL0881226.1"/>
    <property type="molecule type" value="Genomic_DNA"/>
</dbReference>
<evidence type="ECO:0000256" key="3">
    <source>
        <dbReference type="ARBA" id="ARBA00022475"/>
    </source>
</evidence>
<evidence type="ECO:0000256" key="2">
    <source>
        <dbReference type="ARBA" id="ARBA00010532"/>
    </source>
</evidence>
<evidence type="ECO:0000256" key="6">
    <source>
        <dbReference type="ARBA" id="ARBA00023136"/>
    </source>
</evidence>
<evidence type="ECO:0000313" key="9">
    <source>
        <dbReference type="EMBL" id="KAL0881226.1"/>
    </source>
</evidence>
<proteinExistence type="inferred from homology"/>
<comment type="caution">
    <text evidence="9">The sequence shown here is derived from an EMBL/GenBank/DDBJ whole genome shotgun (WGS) entry which is preliminary data.</text>
</comment>
<keyword evidence="3" id="KW-1003">Cell membrane</keyword>